<dbReference type="Gene3D" id="2.40.30.10">
    <property type="entry name" value="Translation factors"/>
    <property type="match status" value="1"/>
</dbReference>
<protein>
    <submittedName>
        <fullName evidence="3">2Fe-2S iron-sulfur cluster binding domain-containing protein</fullName>
    </submittedName>
</protein>
<evidence type="ECO:0000259" key="1">
    <source>
        <dbReference type="PROSITE" id="PS51085"/>
    </source>
</evidence>
<dbReference type="PROSITE" id="PS51384">
    <property type="entry name" value="FAD_FR"/>
    <property type="match status" value="1"/>
</dbReference>
<dbReference type="PANTHER" id="PTHR30212:SF2">
    <property type="entry name" value="PROTEIN YIIM"/>
    <property type="match status" value="1"/>
</dbReference>
<feature type="domain" description="2Fe-2S ferredoxin-type" evidence="1">
    <location>
        <begin position="224"/>
        <end position="309"/>
    </location>
</feature>
<gene>
    <name evidence="3" type="ORF">GNZ13_20805</name>
</gene>
<evidence type="ECO:0000313" key="3">
    <source>
        <dbReference type="EMBL" id="NPT56953.1"/>
    </source>
</evidence>
<dbReference type="CDD" id="cd00207">
    <property type="entry name" value="fer2"/>
    <property type="match status" value="1"/>
</dbReference>
<dbReference type="InterPro" id="IPR052353">
    <property type="entry name" value="Benzoxazolinone_Detox_Enz"/>
</dbReference>
<dbReference type="SUPFAM" id="SSF52343">
    <property type="entry name" value="Ferredoxin reductase-like, C-terminal NADP-linked domain"/>
    <property type="match status" value="1"/>
</dbReference>
<sequence length="309" mass="33222">MRRIFVEAADIRSIELVGANGRSLAPFEAGAHVDVHLGELIRQYSLINATDVDGSYRIAIKLEPNSRGGSRLMHALAEGETLKIGLPRNNFALDLDAAHSVLLAGGIGITPLLGMAYQLLARGNSFSFDYFARSSDRVAFAEEIRSTAFAPRTQIHLGLIGDEVQRALATRLDAVSPNAHVYTCGPAPFMRAVREAVTAKPGLVLHLEYFAAEPPAQDLKAGAFHVRLAKSGTTIPVNASQTIVESLRTAGIEIETSCEQGICGTCLTAVLAGRPDHRDMMLTEEEQKAGDCMLICVSRSLDAELVLDL</sequence>
<reference evidence="3 4" key="1">
    <citation type="submission" date="2019-11" db="EMBL/GenBank/DDBJ databases">
        <title>Metabolism of dissolved organic matter in forest soils.</title>
        <authorList>
            <person name="Cyle K.T."/>
            <person name="Wilhelm R.C."/>
            <person name="Martinez C.E."/>
        </authorList>
    </citation>
    <scope>NUCLEOTIDE SEQUENCE [LARGE SCALE GENOMIC DNA]</scope>
    <source>
        <strain evidence="3 4">5N</strain>
    </source>
</reference>
<keyword evidence="4" id="KW-1185">Reference proteome</keyword>
<dbReference type="PANTHER" id="PTHR30212">
    <property type="entry name" value="PROTEIN YIIM"/>
    <property type="match status" value="1"/>
</dbReference>
<dbReference type="InterPro" id="IPR017938">
    <property type="entry name" value="Riboflavin_synthase-like_b-brl"/>
</dbReference>
<dbReference type="PRINTS" id="PR00409">
    <property type="entry name" value="PHDIOXRDTASE"/>
</dbReference>
<dbReference type="Gene3D" id="3.10.20.30">
    <property type="match status" value="1"/>
</dbReference>
<dbReference type="SUPFAM" id="SSF54292">
    <property type="entry name" value="2Fe-2S ferredoxin-like"/>
    <property type="match status" value="1"/>
</dbReference>
<evidence type="ECO:0000259" key="2">
    <source>
        <dbReference type="PROSITE" id="PS51384"/>
    </source>
</evidence>
<dbReference type="GO" id="GO:0051537">
    <property type="term" value="F:2 iron, 2 sulfur cluster binding"/>
    <property type="evidence" value="ECO:0007669"/>
    <property type="project" value="InterPro"/>
</dbReference>
<dbReference type="EMBL" id="WOEZ01000111">
    <property type="protein sequence ID" value="NPT56953.1"/>
    <property type="molecule type" value="Genomic_DNA"/>
</dbReference>
<proteinExistence type="predicted"/>
<dbReference type="SUPFAM" id="SSF63380">
    <property type="entry name" value="Riboflavin synthase domain-like"/>
    <property type="match status" value="1"/>
</dbReference>
<dbReference type="InterPro" id="IPR017927">
    <property type="entry name" value="FAD-bd_FR_type"/>
</dbReference>
<organism evidence="3 4">
    <name type="scientific">Paraburkholderia elongata</name>
    <dbReference type="NCBI Taxonomy" id="2675747"/>
    <lineage>
        <taxon>Bacteria</taxon>
        <taxon>Pseudomonadati</taxon>
        <taxon>Pseudomonadota</taxon>
        <taxon>Betaproteobacteria</taxon>
        <taxon>Burkholderiales</taxon>
        <taxon>Burkholderiaceae</taxon>
        <taxon>Paraburkholderia</taxon>
    </lineage>
</organism>
<dbReference type="CDD" id="cd06185">
    <property type="entry name" value="PDR_like"/>
    <property type="match status" value="1"/>
</dbReference>
<dbReference type="Gene3D" id="3.40.50.80">
    <property type="entry name" value="Nucleotide-binding domain of ferredoxin-NADP reductase (FNR) module"/>
    <property type="match status" value="1"/>
</dbReference>
<dbReference type="InterPro" id="IPR001041">
    <property type="entry name" value="2Fe-2S_ferredoxin-type"/>
</dbReference>
<name>A0A972SIH7_9BURK</name>
<feature type="domain" description="FAD-binding FR-type" evidence="2">
    <location>
        <begin position="1"/>
        <end position="94"/>
    </location>
</feature>
<dbReference type="Pfam" id="PF00111">
    <property type="entry name" value="Fer2"/>
    <property type="match status" value="1"/>
</dbReference>
<dbReference type="Proteomes" id="UP000655523">
    <property type="component" value="Unassembled WGS sequence"/>
</dbReference>
<evidence type="ECO:0000313" key="4">
    <source>
        <dbReference type="Proteomes" id="UP000655523"/>
    </source>
</evidence>
<dbReference type="InterPro" id="IPR039261">
    <property type="entry name" value="FNR_nucleotide-bd"/>
</dbReference>
<comment type="caution">
    <text evidence="3">The sequence shown here is derived from an EMBL/GenBank/DDBJ whole genome shotgun (WGS) entry which is preliminary data.</text>
</comment>
<accession>A0A972SIH7</accession>
<dbReference type="InterPro" id="IPR036010">
    <property type="entry name" value="2Fe-2S_ferredoxin-like_sf"/>
</dbReference>
<dbReference type="InterPro" id="IPR006058">
    <property type="entry name" value="2Fe2S_fd_BS"/>
</dbReference>
<dbReference type="AlphaFoldDB" id="A0A972SIH7"/>
<dbReference type="PROSITE" id="PS51085">
    <property type="entry name" value="2FE2S_FER_2"/>
    <property type="match status" value="1"/>
</dbReference>
<dbReference type="PROSITE" id="PS00197">
    <property type="entry name" value="2FE2S_FER_1"/>
    <property type="match status" value="1"/>
</dbReference>
<dbReference type="GO" id="GO:0016491">
    <property type="term" value="F:oxidoreductase activity"/>
    <property type="evidence" value="ECO:0007669"/>
    <property type="project" value="InterPro"/>
</dbReference>
<dbReference type="InterPro" id="IPR012675">
    <property type="entry name" value="Beta-grasp_dom_sf"/>
</dbReference>